<accession>A0A7S2EA09</accession>
<dbReference type="EMBL" id="HBGO01004827">
    <property type="protein sequence ID" value="CAD9324169.1"/>
    <property type="molecule type" value="Transcribed_RNA"/>
</dbReference>
<organism evidence="4">
    <name type="scientific">Trieres chinensis</name>
    <name type="common">Marine centric diatom</name>
    <name type="synonym">Odontella sinensis</name>
    <dbReference type="NCBI Taxonomy" id="1514140"/>
    <lineage>
        <taxon>Eukaryota</taxon>
        <taxon>Sar</taxon>
        <taxon>Stramenopiles</taxon>
        <taxon>Ochrophyta</taxon>
        <taxon>Bacillariophyta</taxon>
        <taxon>Mediophyceae</taxon>
        <taxon>Biddulphiophycidae</taxon>
        <taxon>Eupodiscales</taxon>
        <taxon>Parodontellaceae</taxon>
        <taxon>Trieres</taxon>
    </lineage>
</organism>
<dbReference type="AlphaFoldDB" id="A0A7S2EA09"/>
<feature type="transmembrane region" description="Helical" evidence="2">
    <location>
        <begin position="366"/>
        <end position="384"/>
    </location>
</feature>
<keyword evidence="2" id="KW-1133">Transmembrane helix</keyword>
<name>A0A7S2EA09_TRICV</name>
<keyword evidence="3" id="KW-0732">Signal</keyword>
<feature type="transmembrane region" description="Helical" evidence="2">
    <location>
        <begin position="290"/>
        <end position="307"/>
    </location>
</feature>
<sequence>MKLPRQLVLILIGLTVFSLSPVVLAEDGGGDDAVDDAVDDAADDAVADAADDAVDDVVEENDDGGGGNGGNGGGYNYNVVKCDGDDCIKYWTEYAMLPKKCITYNGVDMIVFSVFEKGYKQCSNEPMGTYITPVPTFVQAYLDQLELNELDMGNDDYVSPDAAQYAQCSQYNGNNGQYSVMLGCDDSNPHKLAVNIYTDATCDTRDVENGMDDANIDVSDVQIPFKSCQACVTWLDKNDDEVDDQYYENKQMYAPLCSQVWAKKETCNKKCQKLGKNKEETPSWNKSDKILLALLGAFAAAMMVSVIHKRRSMQEFNNSLLASEMHEPIKPVAGSSISEPQLLGGFGVVCALIFIFAFFVVKAMTWTLLLVLNLALFGYLLKLVMDSSTSCGGFDDDSDDEDENDVLSPKSNATGATTLPDFT</sequence>
<keyword evidence="2" id="KW-0812">Transmembrane</keyword>
<evidence type="ECO:0000256" key="3">
    <source>
        <dbReference type="SAM" id="SignalP"/>
    </source>
</evidence>
<protein>
    <submittedName>
        <fullName evidence="4">Uncharacterized protein</fullName>
    </submittedName>
</protein>
<feature type="region of interest" description="Disordered" evidence="1">
    <location>
        <begin position="394"/>
        <end position="423"/>
    </location>
</feature>
<evidence type="ECO:0000256" key="2">
    <source>
        <dbReference type="SAM" id="Phobius"/>
    </source>
</evidence>
<feature type="signal peptide" evidence="3">
    <location>
        <begin position="1"/>
        <end position="25"/>
    </location>
</feature>
<feature type="compositionally biased region" description="Acidic residues" evidence="1">
    <location>
        <begin position="394"/>
        <end position="405"/>
    </location>
</feature>
<evidence type="ECO:0000313" key="4">
    <source>
        <dbReference type="EMBL" id="CAD9324169.1"/>
    </source>
</evidence>
<gene>
    <name evidence="4" type="ORF">OSIN01602_LOCUS2724</name>
</gene>
<feature type="chain" id="PRO_5030722331" evidence="3">
    <location>
        <begin position="26"/>
        <end position="423"/>
    </location>
</feature>
<reference evidence="4" key="1">
    <citation type="submission" date="2021-01" db="EMBL/GenBank/DDBJ databases">
        <authorList>
            <person name="Corre E."/>
            <person name="Pelletier E."/>
            <person name="Niang G."/>
            <person name="Scheremetjew M."/>
            <person name="Finn R."/>
            <person name="Kale V."/>
            <person name="Holt S."/>
            <person name="Cochrane G."/>
            <person name="Meng A."/>
            <person name="Brown T."/>
            <person name="Cohen L."/>
        </authorList>
    </citation>
    <scope>NUCLEOTIDE SEQUENCE</scope>
    <source>
        <strain evidence="4">Grunow 1884</strain>
    </source>
</reference>
<proteinExistence type="predicted"/>
<feature type="transmembrane region" description="Helical" evidence="2">
    <location>
        <begin position="342"/>
        <end position="360"/>
    </location>
</feature>
<keyword evidence="2" id="KW-0472">Membrane</keyword>
<evidence type="ECO:0000256" key="1">
    <source>
        <dbReference type="SAM" id="MobiDB-lite"/>
    </source>
</evidence>